<name>A0ABQ7M3J7_BRACM</name>
<dbReference type="EMBL" id="JADBGQ010000006">
    <property type="protein sequence ID" value="KAG5393367.1"/>
    <property type="molecule type" value="Genomic_DNA"/>
</dbReference>
<sequence>MPSFKYQSVEILSKLRRIEWWCFIKDDKGHSQGYLTMKTRSISETQLFYPKMGTSQPEITRFKSTDKHQREGHFAVNRLHNNLRSPEQSMAGTL</sequence>
<comment type="caution">
    <text evidence="1">The sequence shown here is derived from an EMBL/GenBank/DDBJ whole genome shotgun (WGS) entry which is preliminary data.</text>
</comment>
<gene>
    <name evidence="1" type="primary">A06p025490.1_BraROA</name>
    <name evidence="1" type="ORF">IGI04_023330</name>
</gene>
<dbReference type="Proteomes" id="UP000823674">
    <property type="component" value="Chromosome A06"/>
</dbReference>
<proteinExistence type="predicted"/>
<evidence type="ECO:0000313" key="2">
    <source>
        <dbReference type="Proteomes" id="UP000823674"/>
    </source>
</evidence>
<reference evidence="1 2" key="1">
    <citation type="submission" date="2021-03" db="EMBL/GenBank/DDBJ databases">
        <authorList>
            <person name="King G.J."/>
            <person name="Bancroft I."/>
            <person name="Baten A."/>
            <person name="Bloomfield J."/>
            <person name="Borpatragohain P."/>
            <person name="He Z."/>
            <person name="Irish N."/>
            <person name="Irwin J."/>
            <person name="Liu K."/>
            <person name="Mauleon R.P."/>
            <person name="Moore J."/>
            <person name="Morris R."/>
            <person name="Ostergaard L."/>
            <person name="Wang B."/>
            <person name="Wells R."/>
        </authorList>
    </citation>
    <scope>NUCLEOTIDE SEQUENCE [LARGE SCALE GENOMIC DNA]</scope>
    <source>
        <strain evidence="1">R-o-18</strain>
        <tissue evidence="1">Leaf</tissue>
    </source>
</reference>
<evidence type="ECO:0000313" key="1">
    <source>
        <dbReference type="EMBL" id="KAG5393367.1"/>
    </source>
</evidence>
<keyword evidence="2" id="KW-1185">Reference proteome</keyword>
<organism evidence="1 2">
    <name type="scientific">Brassica rapa subsp. trilocularis</name>
    <dbReference type="NCBI Taxonomy" id="1813537"/>
    <lineage>
        <taxon>Eukaryota</taxon>
        <taxon>Viridiplantae</taxon>
        <taxon>Streptophyta</taxon>
        <taxon>Embryophyta</taxon>
        <taxon>Tracheophyta</taxon>
        <taxon>Spermatophyta</taxon>
        <taxon>Magnoliopsida</taxon>
        <taxon>eudicotyledons</taxon>
        <taxon>Gunneridae</taxon>
        <taxon>Pentapetalae</taxon>
        <taxon>rosids</taxon>
        <taxon>malvids</taxon>
        <taxon>Brassicales</taxon>
        <taxon>Brassicaceae</taxon>
        <taxon>Brassiceae</taxon>
        <taxon>Brassica</taxon>
    </lineage>
</organism>
<accession>A0ABQ7M3J7</accession>
<protein>
    <submittedName>
        <fullName evidence="1">Uncharacterized protein</fullName>
    </submittedName>
</protein>